<name>A0A645A4L1_9ZZZZ</name>
<dbReference type="EMBL" id="VSSQ01011576">
    <property type="protein sequence ID" value="MPM47191.1"/>
    <property type="molecule type" value="Genomic_DNA"/>
</dbReference>
<organism evidence="1">
    <name type="scientific">bioreactor metagenome</name>
    <dbReference type="NCBI Taxonomy" id="1076179"/>
    <lineage>
        <taxon>unclassified sequences</taxon>
        <taxon>metagenomes</taxon>
        <taxon>ecological metagenomes</taxon>
    </lineage>
</organism>
<dbReference type="AlphaFoldDB" id="A0A645A4L1"/>
<sequence>MLMGWDKYIITPSLYCDAQPAELVGNYSQLVISHILDCNLTGSHSRHPYETANLNHIGQDCMFGTTK</sequence>
<comment type="caution">
    <text evidence="1">The sequence shown here is derived from an EMBL/GenBank/DDBJ whole genome shotgun (WGS) entry which is preliminary data.</text>
</comment>
<proteinExistence type="predicted"/>
<protein>
    <submittedName>
        <fullName evidence="1">Uncharacterized protein</fullName>
    </submittedName>
</protein>
<evidence type="ECO:0000313" key="1">
    <source>
        <dbReference type="EMBL" id="MPM47191.1"/>
    </source>
</evidence>
<accession>A0A645A4L1</accession>
<gene>
    <name evidence="1" type="ORF">SDC9_93899</name>
</gene>
<reference evidence="1" key="1">
    <citation type="submission" date="2019-08" db="EMBL/GenBank/DDBJ databases">
        <authorList>
            <person name="Kucharzyk K."/>
            <person name="Murdoch R.W."/>
            <person name="Higgins S."/>
            <person name="Loffler F."/>
        </authorList>
    </citation>
    <scope>NUCLEOTIDE SEQUENCE</scope>
</reference>